<feature type="transmembrane region" description="Helical" evidence="7">
    <location>
        <begin position="38"/>
        <end position="56"/>
    </location>
</feature>
<dbReference type="GO" id="GO:0043953">
    <property type="term" value="P:protein transport by the Tat complex"/>
    <property type="evidence" value="ECO:0007669"/>
    <property type="project" value="UniProtKB-UniRule"/>
</dbReference>
<gene>
    <name evidence="7 9" type="primary">tatC</name>
    <name evidence="9" type="ORF">MHPYR_10019</name>
</gene>
<reference evidence="9" key="1">
    <citation type="submission" date="2016-03" db="EMBL/GenBank/DDBJ databases">
        <authorList>
            <person name="Ploux O."/>
        </authorList>
    </citation>
    <scope>NUCLEOTIDE SEQUENCE</scope>
    <source>
        <strain evidence="9">UC10</strain>
    </source>
</reference>
<dbReference type="InterPro" id="IPR019820">
    <property type="entry name" value="Sec-indep_translocase_CS"/>
</dbReference>
<keyword evidence="2 7" id="KW-0812">Transmembrane</keyword>
<evidence type="ECO:0000256" key="4">
    <source>
        <dbReference type="ARBA" id="ARBA00022989"/>
    </source>
</evidence>
<evidence type="ECO:0000313" key="9">
    <source>
        <dbReference type="EMBL" id="SBS70148.1"/>
    </source>
</evidence>
<feature type="transmembrane region" description="Helical" evidence="7">
    <location>
        <begin position="187"/>
        <end position="212"/>
    </location>
</feature>
<feature type="transmembrane region" description="Helical" evidence="7">
    <location>
        <begin position="102"/>
        <end position="122"/>
    </location>
</feature>
<keyword evidence="4 7" id="KW-1133">Transmembrane helix</keyword>
<evidence type="ECO:0000256" key="6">
    <source>
        <dbReference type="ARBA" id="ARBA00023136"/>
    </source>
</evidence>
<sequence length="311" mass="34560">MRTPKILSRLDPRQRRSRTNPDGTMSLVDHIRELRTRLLISLGAVALTTIVGFLWYSHGFFGIESLGEWLREPYCSLPQSARADISADGGCRLLATAPFDQFMLRLKVGLTAGIVLACPVWLHQLWSFITPGLYRNERRFASVFVFFAALLFMSGTVLAYYVLSKALHFLLTVGSDVQVTALSGDQYFGFLINLLLIFGVSFEFPLLIIMLNMIGMLPYAKLKSWRRGLIFGVFVFAAFATPGSDPFSMLALGLALTVLLEFAIQIARLHDRRKAKREGQSEIPDDQAAPIEAPTPVAAPATFAAQHDDIT</sequence>
<comment type="function">
    <text evidence="7">Part of the twin-arginine translocation (Tat) system that transports large folded proteins containing a characteristic twin-arginine motif in their signal peptide across membranes. Together with TatB, TatC is part of a receptor directly interacting with Tat signal peptides.</text>
</comment>
<feature type="transmembrane region" description="Helical" evidence="7">
    <location>
        <begin position="247"/>
        <end position="267"/>
    </location>
</feature>
<evidence type="ECO:0000256" key="5">
    <source>
        <dbReference type="ARBA" id="ARBA00023010"/>
    </source>
</evidence>
<comment type="similarity">
    <text evidence="7">Belongs to the TatC family.</text>
</comment>
<dbReference type="PRINTS" id="PR01840">
    <property type="entry name" value="TATCFAMILY"/>
</dbReference>
<evidence type="ECO:0000256" key="3">
    <source>
        <dbReference type="ARBA" id="ARBA00022927"/>
    </source>
</evidence>
<dbReference type="PROSITE" id="PS01218">
    <property type="entry name" value="TATC"/>
    <property type="match status" value="1"/>
</dbReference>
<keyword evidence="6 7" id="KW-0472">Membrane</keyword>
<dbReference type="EMBL" id="FLQS01000001">
    <property type="protein sequence ID" value="SBS70148.1"/>
    <property type="molecule type" value="Genomic_DNA"/>
</dbReference>
<dbReference type="AlphaFoldDB" id="A0A1Y5P2J9"/>
<comment type="subcellular location">
    <subcellularLocation>
        <location evidence="7">Cell membrane</location>
        <topology evidence="7">Multi-pass membrane protein</topology>
    </subcellularLocation>
    <subcellularLocation>
        <location evidence="1">Membrane</location>
        <topology evidence="1">Multi-pass membrane protein</topology>
    </subcellularLocation>
</comment>
<dbReference type="PANTHER" id="PTHR30371">
    <property type="entry name" value="SEC-INDEPENDENT PROTEIN TRANSLOCASE PROTEIN TATC"/>
    <property type="match status" value="1"/>
</dbReference>
<dbReference type="GO" id="GO:0033281">
    <property type="term" value="C:TAT protein transport complex"/>
    <property type="evidence" value="ECO:0007669"/>
    <property type="project" value="UniProtKB-UniRule"/>
</dbReference>
<dbReference type="HAMAP" id="MF_00902">
    <property type="entry name" value="TatC"/>
    <property type="match status" value="1"/>
</dbReference>
<name>A0A1Y5P2J9_9MYCO</name>
<dbReference type="PANTHER" id="PTHR30371:SF0">
    <property type="entry name" value="SEC-INDEPENDENT PROTEIN TRANSLOCASE PROTEIN TATC, CHLOROPLASTIC-RELATED"/>
    <property type="match status" value="1"/>
</dbReference>
<evidence type="ECO:0000256" key="8">
    <source>
        <dbReference type="SAM" id="MobiDB-lite"/>
    </source>
</evidence>
<dbReference type="GO" id="GO:0009977">
    <property type="term" value="F:proton motive force dependent protein transmembrane transporter activity"/>
    <property type="evidence" value="ECO:0007669"/>
    <property type="project" value="TreeGrafter"/>
</dbReference>
<accession>A0A1Y5P2J9</accession>
<feature type="region of interest" description="Disordered" evidence="8">
    <location>
        <begin position="1"/>
        <end position="23"/>
    </location>
</feature>
<keyword evidence="7" id="KW-0813">Transport</keyword>
<keyword evidence="3 7" id="KW-0653">Protein transport</keyword>
<evidence type="ECO:0000256" key="7">
    <source>
        <dbReference type="HAMAP-Rule" id="MF_00902"/>
    </source>
</evidence>
<evidence type="ECO:0000256" key="1">
    <source>
        <dbReference type="ARBA" id="ARBA00004141"/>
    </source>
</evidence>
<feature type="transmembrane region" description="Helical" evidence="7">
    <location>
        <begin position="143"/>
        <end position="163"/>
    </location>
</feature>
<comment type="subunit">
    <text evidence="7">The Tat system comprises two distinct complexes: a TatABC complex, containing multiple copies of TatA, TatB and TatC subunits, and a separate TatA complex, containing only TatA subunits. Substrates initially bind to the TatABC complex, which probably triggers association of the separate TatA complex to form the active translocon.</text>
</comment>
<keyword evidence="5 7" id="KW-0811">Translocation</keyword>
<proteinExistence type="inferred from homology"/>
<dbReference type="NCBIfam" id="TIGR00945">
    <property type="entry name" value="tatC"/>
    <property type="match status" value="1"/>
</dbReference>
<organism evidence="9">
    <name type="scientific">uncultured Mycobacterium sp</name>
    <dbReference type="NCBI Taxonomy" id="171292"/>
    <lineage>
        <taxon>Bacteria</taxon>
        <taxon>Bacillati</taxon>
        <taxon>Actinomycetota</taxon>
        <taxon>Actinomycetes</taxon>
        <taxon>Mycobacteriales</taxon>
        <taxon>Mycobacteriaceae</taxon>
        <taxon>Mycobacterium</taxon>
        <taxon>environmental samples</taxon>
    </lineage>
</organism>
<feature type="transmembrane region" description="Helical" evidence="7">
    <location>
        <begin position="224"/>
        <end position="241"/>
    </location>
</feature>
<dbReference type="InterPro" id="IPR002033">
    <property type="entry name" value="TatC"/>
</dbReference>
<protein>
    <recommendedName>
        <fullName evidence="7">Sec-independent protein translocase protein TatC</fullName>
    </recommendedName>
</protein>
<dbReference type="Pfam" id="PF00902">
    <property type="entry name" value="TatC"/>
    <property type="match status" value="1"/>
</dbReference>
<evidence type="ECO:0000256" key="2">
    <source>
        <dbReference type="ARBA" id="ARBA00022692"/>
    </source>
</evidence>
<keyword evidence="7" id="KW-1003">Cell membrane</keyword>
<dbReference type="GO" id="GO:0065002">
    <property type="term" value="P:intracellular protein transmembrane transport"/>
    <property type="evidence" value="ECO:0007669"/>
    <property type="project" value="TreeGrafter"/>
</dbReference>